<dbReference type="Gramene" id="CDY27302">
    <property type="protein sequence ID" value="CDY27302"/>
    <property type="gene ID" value="GSBRNA2T00037224001"/>
</dbReference>
<protein>
    <submittedName>
        <fullName evidence="1">BnaC04g18820D protein</fullName>
    </submittedName>
</protein>
<dbReference type="AlphaFoldDB" id="A0A078GQ18"/>
<gene>
    <name evidence="1" type="primary">BnaC04g18820D</name>
    <name evidence="1" type="ORF">GSBRNA2T00037224001</name>
</gene>
<dbReference type="PaxDb" id="3708-A0A078GQ18"/>
<name>A0A078GQ18_BRANA</name>
<dbReference type="EMBL" id="LK032202">
    <property type="protein sequence ID" value="CDY27302.1"/>
    <property type="molecule type" value="Genomic_DNA"/>
</dbReference>
<sequence length="33" mass="4012">MCKFSDFLLIFILKCDSEEEEEEEEEKEEVNQV</sequence>
<evidence type="ECO:0000313" key="1">
    <source>
        <dbReference type="EMBL" id="CDY27302.1"/>
    </source>
</evidence>
<accession>A0A078GQ18</accession>
<dbReference type="Proteomes" id="UP000028999">
    <property type="component" value="Unassembled WGS sequence"/>
</dbReference>
<evidence type="ECO:0000313" key="2">
    <source>
        <dbReference type="Proteomes" id="UP000028999"/>
    </source>
</evidence>
<proteinExistence type="predicted"/>
<organism evidence="1 2">
    <name type="scientific">Brassica napus</name>
    <name type="common">Rape</name>
    <dbReference type="NCBI Taxonomy" id="3708"/>
    <lineage>
        <taxon>Eukaryota</taxon>
        <taxon>Viridiplantae</taxon>
        <taxon>Streptophyta</taxon>
        <taxon>Embryophyta</taxon>
        <taxon>Tracheophyta</taxon>
        <taxon>Spermatophyta</taxon>
        <taxon>Magnoliopsida</taxon>
        <taxon>eudicotyledons</taxon>
        <taxon>Gunneridae</taxon>
        <taxon>Pentapetalae</taxon>
        <taxon>rosids</taxon>
        <taxon>malvids</taxon>
        <taxon>Brassicales</taxon>
        <taxon>Brassicaceae</taxon>
        <taxon>Brassiceae</taxon>
        <taxon>Brassica</taxon>
    </lineage>
</organism>
<keyword evidence="2" id="KW-1185">Reference proteome</keyword>
<reference evidence="1 2" key="1">
    <citation type="journal article" date="2014" name="Science">
        <title>Plant genetics. Early allopolyploid evolution in the post-Neolithic Brassica napus oilseed genome.</title>
        <authorList>
            <person name="Chalhoub B."/>
            <person name="Denoeud F."/>
            <person name="Liu S."/>
            <person name="Parkin I.A."/>
            <person name="Tang H."/>
            <person name="Wang X."/>
            <person name="Chiquet J."/>
            <person name="Belcram H."/>
            <person name="Tong C."/>
            <person name="Samans B."/>
            <person name="Correa M."/>
            <person name="Da Silva C."/>
            <person name="Just J."/>
            <person name="Falentin C."/>
            <person name="Koh C.S."/>
            <person name="Le Clainche I."/>
            <person name="Bernard M."/>
            <person name="Bento P."/>
            <person name="Noel B."/>
            <person name="Labadie K."/>
            <person name="Alberti A."/>
            <person name="Charles M."/>
            <person name="Arnaud D."/>
            <person name="Guo H."/>
            <person name="Daviaud C."/>
            <person name="Alamery S."/>
            <person name="Jabbari K."/>
            <person name="Zhao M."/>
            <person name="Edger P.P."/>
            <person name="Chelaifa H."/>
            <person name="Tack D."/>
            <person name="Lassalle G."/>
            <person name="Mestiri I."/>
            <person name="Schnel N."/>
            <person name="Le Paslier M.C."/>
            <person name="Fan G."/>
            <person name="Renault V."/>
            <person name="Bayer P.E."/>
            <person name="Golicz A.A."/>
            <person name="Manoli S."/>
            <person name="Lee T.H."/>
            <person name="Thi V.H."/>
            <person name="Chalabi S."/>
            <person name="Hu Q."/>
            <person name="Fan C."/>
            <person name="Tollenaere R."/>
            <person name="Lu Y."/>
            <person name="Battail C."/>
            <person name="Shen J."/>
            <person name="Sidebottom C.H."/>
            <person name="Wang X."/>
            <person name="Canaguier A."/>
            <person name="Chauveau A."/>
            <person name="Berard A."/>
            <person name="Deniot G."/>
            <person name="Guan M."/>
            <person name="Liu Z."/>
            <person name="Sun F."/>
            <person name="Lim Y.P."/>
            <person name="Lyons E."/>
            <person name="Town C.D."/>
            <person name="Bancroft I."/>
            <person name="Wang X."/>
            <person name="Meng J."/>
            <person name="Ma J."/>
            <person name="Pires J.C."/>
            <person name="King G.J."/>
            <person name="Brunel D."/>
            <person name="Delourme R."/>
            <person name="Renard M."/>
            <person name="Aury J.M."/>
            <person name="Adams K.L."/>
            <person name="Batley J."/>
            <person name="Snowdon R.J."/>
            <person name="Tost J."/>
            <person name="Edwards D."/>
            <person name="Zhou Y."/>
            <person name="Hua W."/>
            <person name="Sharpe A.G."/>
            <person name="Paterson A.H."/>
            <person name="Guan C."/>
            <person name="Wincker P."/>
        </authorList>
    </citation>
    <scope>NUCLEOTIDE SEQUENCE [LARGE SCALE GENOMIC DNA]</scope>
    <source>
        <strain evidence="2">cv. Darmor-bzh</strain>
    </source>
</reference>